<accession>A0A1V3C508</accession>
<gene>
    <name evidence="2" type="ORF">NOSIN_19680</name>
</gene>
<comment type="caution">
    <text evidence="2">The sequence shown here is derived from an EMBL/GenBank/DDBJ whole genome shotgun (WGS) entry which is preliminary data.</text>
</comment>
<dbReference type="PANTHER" id="PTHR33164">
    <property type="entry name" value="TRANSCRIPTIONAL REGULATOR, MARR FAMILY"/>
    <property type="match status" value="1"/>
</dbReference>
<evidence type="ECO:0000313" key="3">
    <source>
        <dbReference type="Proteomes" id="UP000189004"/>
    </source>
</evidence>
<dbReference type="InterPro" id="IPR000835">
    <property type="entry name" value="HTH_MarR-typ"/>
</dbReference>
<dbReference type="InterPro" id="IPR039422">
    <property type="entry name" value="MarR/SlyA-like"/>
</dbReference>
<dbReference type="InterPro" id="IPR036388">
    <property type="entry name" value="WH-like_DNA-bd_sf"/>
</dbReference>
<dbReference type="SMART" id="SM00347">
    <property type="entry name" value="HTH_MARR"/>
    <property type="match status" value="1"/>
</dbReference>
<reference evidence="3" key="1">
    <citation type="submission" date="2016-08" db="EMBL/GenBank/DDBJ databases">
        <authorList>
            <person name="Tokovenko B."/>
            <person name="Kalinowski J."/>
        </authorList>
    </citation>
    <scope>NUCLEOTIDE SEQUENCE [LARGE SCALE GENOMIC DNA]</scope>
    <source>
        <strain evidence="3">UTMC102</strain>
    </source>
</reference>
<feature type="domain" description="HTH marR-type" evidence="1">
    <location>
        <begin position="6"/>
        <end position="139"/>
    </location>
</feature>
<dbReference type="PANTHER" id="PTHR33164:SF94">
    <property type="entry name" value="TRANSCRIPTIONAL REGULATORY PROTEIN-RELATED"/>
    <property type="match status" value="1"/>
</dbReference>
<dbReference type="Gene3D" id="1.10.10.10">
    <property type="entry name" value="Winged helix-like DNA-binding domain superfamily/Winged helix DNA-binding domain"/>
    <property type="match status" value="1"/>
</dbReference>
<organism evidence="2 3">
    <name type="scientific">Nocardiopsis sinuspersici</name>
    <dbReference type="NCBI Taxonomy" id="501010"/>
    <lineage>
        <taxon>Bacteria</taxon>
        <taxon>Bacillati</taxon>
        <taxon>Actinomycetota</taxon>
        <taxon>Actinomycetes</taxon>
        <taxon>Streptosporangiales</taxon>
        <taxon>Nocardiopsidaceae</taxon>
        <taxon>Nocardiopsis</taxon>
    </lineage>
</organism>
<proteinExistence type="predicted"/>
<dbReference type="SUPFAM" id="SSF46785">
    <property type="entry name" value="Winged helix' DNA-binding domain"/>
    <property type="match status" value="1"/>
</dbReference>
<evidence type="ECO:0000313" key="2">
    <source>
        <dbReference type="EMBL" id="OOC55773.1"/>
    </source>
</evidence>
<dbReference type="EMBL" id="MCOK01000001">
    <property type="protein sequence ID" value="OOC55773.1"/>
    <property type="molecule type" value="Genomic_DNA"/>
</dbReference>
<dbReference type="PROSITE" id="PS50995">
    <property type="entry name" value="HTH_MARR_2"/>
    <property type="match status" value="1"/>
</dbReference>
<dbReference type="Proteomes" id="UP000189004">
    <property type="component" value="Unassembled WGS sequence"/>
</dbReference>
<dbReference type="PRINTS" id="PR00598">
    <property type="entry name" value="HTHMARR"/>
</dbReference>
<dbReference type="GO" id="GO:0006950">
    <property type="term" value="P:response to stress"/>
    <property type="evidence" value="ECO:0007669"/>
    <property type="project" value="TreeGrafter"/>
</dbReference>
<dbReference type="STRING" id="501010.NOSIN_19680"/>
<sequence>MTDAVPEQIHTMVMDLVRTVGLLQPEHAVSDLTVSLSQGFALHELDTDPPLSQRELAERLGLEKSTVSRMVADMERKALLVRERPSGDRRSYRLRITGRGRAAHAAMAAEYHDHYVRWVAAMAPEERDAFLVGLPAFVRAVRRVRALDRAPDADADRDPAP</sequence>
<protein>
    <recommendedName>
        <fullName evidence="1">HTH marR-type domain-containing protein</fullName>
    </recommendedName>
</protein>
<dbReference type="Pfam" id="PF12802">
    <property type="entry name" value="MarR_2"/>
    <property type="match status" value="1"/>
</dbReference>
<dbReference type="RefSeq" id="WP_077692207.1">
    <property type="nucleotide sequence ID" value="NZ_MCOK01000001.1"/>
</dbReference>
<keyword evidence="3" id="KW-1185">Reference proteome</keyword>
<dbReference type="GO" id="GO:0003700">
    <property type="term" value="F:DNA-binding transcription factor activity"/>
    <property type="evidence" value="ECO:0007669"/>
    <property type="project" value="InterPro"/>
</dbReference>
<evidence type="ECO:0000259" key="1">
    <source>
        <dbReference type="PROSITE" id="PS50995"/>
    </source>
</evidence>
<name>A0A1V3C508_9ACTN</name>
<dbReference type="OrthoDB" id="3177763at2"/>
<dbReference type="AlphaFoldDB" id="A0A1V3C508"/>
<dbReference type="InterPro" id="IPR036390">
    <property type="entry name" value="WH_DNA-bd_sf"/>
</dbReference>